<gene>
    <name evidence="1" type="ORF">AB0763_14965</name>
</gene>
<organism evidence="1">
    <name type="scientific">Vibrio sp. HB236076</name>
    <dbReference type="NCBI Taxonomy" id="3232307"/>
    <lineage>
        <taxon>Bacteria</taxon>
        <taxon>Pseudomonadati</taxon>
        <taxon>Pseudomonadota</taxon>
        <taxon>Gammaproteobacteria</taxon>
        <taxon>Vibrionales</taxon>
        <taxon>Vibrionaceae</taxon>
        <taxon>Vibrio</taxon>
    </lineage>
</organism>
<evidence type="ECO:0000313" key="1">
    <source>
        <dbReference type="EMBL" id="XDK27063.1"/>
    </source>
</evidence>
<sequence>MNKNQEQLESELVHLKEQVEDFPEKTLFIAEQCQIQAQKMLFPQGEIQALLIRSHCCWFLKEFRQGYKLARDAYRLLMTLETDEWLPQILYLQGQHHWGQKKFYSAQQAWIQSLEQATLSNDHHILVDSLIGIANIWRETERLSLATSTHQLAADIANQVRLPFRELDAQLLVARDYYLDNRYVDMLSTLDSARDLLKHHTNDIALAKIWDFRALALLGLERYQDAEAATHKVHQLAVSHDMTWMKAHTYVRQARLALLKQETEQAALYLDKAQIAATNSEDKEIISQIYFQKSQLAEQQGKFDVALEAFIEYKKHSLVQLKEHTQKISFDNAQDSRAQLEKRSRKIINRIRGQFEYDSHNPLTHLVSETFWWEQLVLFKSELSHSPYAIVLLHHQNSVYLDTCTEIIHSLATEHDYISRLSSEYLALLVTENHCDSERVYNAICTTLDAYPWERKSLDSNDKVMISLHDILTFPFTLDQLEQHQPTALKSTGQQ</sequence>
<name>A0AB39HKY0_9VIBR</name>
<dbReference type="InterPro" id="IPR011990">
    <property type="entry name" value="TPR-like_helical_dom_sf"/>
</dbReference>
<dbReference type="RefSeq" id="WP_306099242.1">
    <property type="nucleotide sequence ID" value="NZ_CP162602.1"/>
</dbReference>
<dbReference type="Gene3D" id="1.25.40.10">
    <property type="entry name" value="Tetratricopeptide repeat domain"/>
    <property type="match status" value="1"/>
</dbReference>
<dbReference type="SUPFAM" id="SSF48452">
    <property type="entry name" value="TPR-like"/>
    <property type="match status" value="2"/>
</dbReference>
<reference evidence="1" key="1">
    <citation type="submission" date="2024-07" db="EMBL/GenBank/DDBJ databases">
        <title>Genome Analysis of a Potential Novel Vibrio Species Secreting pH- and Thermo-stable Alginate Lyase and its Application in Producing Alginate Oligosaccharides.</title>
        <authorList>
            <person name="Huang H."/>
            <person name="Bao K."/>
        </authorList>
    </citation>
    <scope>NUCLEOTIDE SEQUENCE</scope>
    <source>
        <strain evidence="1">HB236076</strain>
        <plasmid evidence="1">p-HB236076</plasmid>
    </source>
</reference>
<dbReference type="KEGG" id="vih:AB0763_14965"/>
<keyword evidence="1" id="KW-0614">Plasmid</keyword>
<dbReference type="AlphaFoldDB" id="A0AB39HKY0"/>
<protein>
    <submittedName>
        <fullName evidence="1">Tetratricopeptide repeat protein</fullName>
    </submittedName>
</protein>
<accession>A0AB39HKY0</accession>
<proteinExistence type="predicted"/>
<dbReference type="EMBL" id="CP162602">
    <property type="protein sequence ID" value="XDK27063.1"/>
    <property type="molecule type" value="Genomic_DNA"/>
</dbReference>
<geneLocation type="plasmid" evidence="1">
    <name>p-HB236076</name>
</geneLocation>